<dbReference type="InterPro" id="IPR029062">
    <property type="entry name" value="Class_I_gatase-like"/>
</dbReference>
<dbReference type="Proteomes" id="UP001595989">
    <property type="component" value="Unassembled WGS sequence"/>
</dbReference>
<dbReference type="EMBL" id="JBHSFU010000011">
    <property type="protein sequence ID" value="MFC4559807.1"/>
    <property type="molecule type" value="Genomic_DNA"/>
</dbReference>
<dbReference type="SUPFAM" id="SSF52317">
    <property type="entry name" value="Class I glutamine amidotransferase-like"/>
    <property type="match status" value="1"/>
</dbReference>
<evidence type="ECO:0000313" key="5">
    <source>
        <dbReference type="EMBL" id="MFC4559807.1"/>
    </source>
</evidence>
<evidence type="ECO:0000313" key="6">
    <source>
        <dbReference type="Proteomes" id="UP001595989"/>
    </source>
</evidence>
<dbReference type="Gene3D" id="3.40.50.880">
    <property type="match status" value="1"/>
</dbReference>
<sequence>MGDRHLFMFGAGPPFTNRLGRRFAECALNERGKVAVLFIERDGWKEYMVNYTGVLQENGIPDFAYLPLSKNPGELVDELSTCTGIIIGGGDTERYRNSIVETEIGTRIIEMYQSGAPVAGFSAGALISPAHCVIAPVDNREKKHLFLKGLGLIHNCVISAHYSTWQEENNLKAAINRTGVPVGYGIDDGAGIYFQNEIRKETDGGKVYSFINESKKG</sequence>
<keyword evidence="4" id="KW-0720">Serine protease</keyword>
<dbReference type="PANTHER" id="PTHR36175:SF1">
    <property type="entry name" value="CYANOPHYCINASE"/>
    <property type="match status" value="1"/>
</dbReference>
<evidence type="ECO:0000256" key="2">
    <source>
        <dbReference type="ARBA" id="ARBA00022670"/>
    </source>
</evidence>
<dbReference type="Pfam" id="PF03575">
    <property type="entry name" value="Peptidase_S51"/>
    <property type="match status" value="1"/>
</dbReference>
<reference evidence="6" key="1">
    <citation type="journal article" date="2019" name="Int. J. Syst. Evol. Microbiol.">
        <title>The Global Catalogue of Microorganisms (GCM) 10K type strain sequencing project: providing services to taxonomists for standard genome sequencing and annotation.</title>
        <authorList>
            <consortium name="The Broad Institute Genomics Platform"/>
            <consortium name="The Broad Institute Genome Sequencing Center for Infectious Disease"/>
            <person name="Wu L."/>
            <person name="Ma J."/>
        </authorList>
    </citation>
    <scope>NUCLEOTIDE SEQUENCE [LARGE SCALE GENOMIC DNA]</scope>
    <source>
        <strain evidence="6">CGMCC 4.7426</strain>
    </source>
</reference>
<organism evidence="5 6">
    <name type="scientific">Virgibacillus kekensis</name>
    <dbReference type="NCBI Taxonomy" id="202261"/>
    <lineage>
        <taxon>Bacteria</taxon>
        <taxon>Bacillati</taxon>
        <taxon>Bacillota</taxon>
        <taxon>Bacilli</taxon>
        <taxon>Bacillales</taxon>
        <taxon>Bacillaceae</taxon>
        <taxon>Virgibacillus</taxon>
    </lineage>
</organism>
<gene>
    <name evidence="5" type="ORF">ACFO3D_16605</name>
</gene>
<evidence type="ECO:0000256" key="3">
    <source>
        <dbReference type="ARBA" id="ARBA00022801"/>
    </source>
</evidence>
<comment type="caution">
    <text evidence="5">The sequence shown here is derived from an EMBL/GenBank/DDBJ whole genome shotgun (WGS) entry which is preliminary data.</text>
</comment>
<protein>
    <submittedName>
        <fullName evidence="5">Type 1 glutamine amidotransferase-like domain-containing protein</fullName>
    </submittedName>
</protein>
<comment type="similarity">
    <text evidence="1">Belongs to the peptidase S51 family.</text>
</comment>
<keyword evidence="2" id="KW-0645">Protease</keyword>
<evidence type="ECO:0000256" key="1">
    <source>
        <dbReference type="ARBA" id="ARBA00006534"/>
    </source>
</evidence>
<dbReference type="InterPro" id="IPR005320">
    <property type="entry name" value="Peptidase_S51"/>
</dbReference>
<keyword evidence="3" id="KW-0378">Hydrolase</keyword>
<evidence type="ECO:0000256" key="4">
    <source>
        <dbReference type="ARBA" id="ARBA00022825"/>
    </source>
</evidence>
<dbReference type="CDD" id="cd03129">
    <property type="entry name" value="GAT1_Peptidase_E_like"/>
    <property type="match status" value="1"/>
</dbReference>
<proteinExistence type="inferred from homology"/>
<accession>A0ABV9DLQ7</accession>
<keyword evidence="6" id="KW-1185">Reference proteome</keyword>
<dbReference type="PANTHER" id="PTHR36175">
    <property type="entry name" value="CYANOPHYCINASE"/>
    <property type="match status" value="1"/>
</dbReference>
<name>A0ABV9DLQ7_9BACI</name>
<dbReference type="RefSeq" id="WP_390298699.1">
    <property type="nucleotide sequence ID" value="NZ_JBHSFU010000011.1"/>
</dbReference>